<dbReference type="PANTHER" id="PTHR30055">
    <property type="entry name" value="HTH-TYPE TRANSCRIPTIONAL REGULATOR RUTR"/>
    <property type="match status" value="1"/>
</dbReference>
<evidence type="ECO:0000259" key="5">
    <source>
        <dbReference type="PROSITE" id="PS50977"/>
    </source>
</evidence>
<proteinExistence type="predicted"/>
<name>A0A1A3H4D5_MYCMU</name>
<dbReference type="SUPFAM" id="SSF48498">
    <property type="entry name" value="Tetracyclin repressor-like, C-terminal domain"/>
    <property type="match status" value="1"/>
</dbReference>
<keyword evidence="2 4" id="KW-0238">DNA-binding</keyword>
<dbReference type="Gene3D" id="1.10.357.10">
    <property type="entry name" value="Tetracycline Repressor, domain 2"/>
    <property type="match status" value="1"/>
</dbReference>
<comment type="caution">
    <text evidence="6">The sequence shown here is derived from an EMBL/GenBank/DDBJ whole genome shotgun (WGS) entry which is preliminary data.</text>
</comment>
<dbReference type="InterPro" id="IPR009057">
    <property type="entry name" value="Homeodomain-like_sf"/>
</dbReference>
<reference evidence="6 7" key="1">
    <citation type="submission" date="2016-06" db="EMBL/GenBank/DDBJ databases">
        <authorList>
            <person name="Kjaerup R.B."/>
            <person name="Dalgaard T.S."/>
            <person name="Juul-Madsen H.R."/>
        </authorList>
    </citation>
    <scope>NUCLEOTIDE SEQUENCE [LARGE SCALE GENOMIC DNA]</scope>
    <source>
        <strain evidence="6 7">1127319.6</strain>
    </source>
</reference>
<evidence type="ECO:0000256" key="1">
    <source>
        <dbReference type="ARBA" id="ARBA00023015"/>
    </source>
</evidence>
<dbReference type="PRINTS" id="PR00455">
    <property type="entry name" value="HTHTETR"/>
</dbReference>
<organism evidence="6 7">
    <name type="scientific">Mycolicibacterium mucogenicum</name>
    <name type="common">Mycobacterium mucogenicum</name>
    <dbReference type="NCBI Taxonomy" id="56689"/>
    <lineage>
        <taxon>Bacteria</taxon>
        <taxon>Bacillati</taxon>
        <taxon>Actinomycetota</taxon>
        <taxon>Actinomycetes</taxon>
        <taxon>Mycobacteriales</taxon>
        <taxon>Mycobacteriaceae</taxon>
        <taxon>Mycolicibacterium</taxon>
    </lineage>
</organism>
<accession>A0A1A3H4D5</accession>
<dbReference type="InterPro" id="IPR036271">
    <property type="entry name" value="Tet_transcr_reg_TetR-rel_C_sf"/>
</dbReference>
<dbReference type="Pfam" id="PF00440">
    <property type="entry name" value="TetR_N"/>
    <property type="match status" value="1"/>
</dbReference>
<dbReference type="AlphaFoldDB" id="A0A1A3H4D5"/>
<sequence length="238" mass="26340">MEDLHIEADVGAATPMPIFQLHCVNMPRPKTQLLSVQKILDKALDVIDEVGIEKFSVHRLARELGVQGPSIYYYFADREVIVASVCLRLLQDVHLPRRRPSEWGARLIQDSLAYYRALQAHPNLATALLVERKTRAGAAARFEDALTQLSEAGISPTEGLALIDGIEGIVLSWITFQHAPSVAIDRTAYPTLATAVQREKFDETSLKRIIKALVDGVRTQQALRSETQSASTDKDALS</sequence>
<dbReference type="RefSeq" id="WP_064980787.1">
    <property type="nucleotide sequence ID" value="NZ_LZLC01000100.1"/>
</dbReference>
<gene>
    <name evidence="6" type="ORF">A5630_20815</name>
</gene>
<dbReference type="InterPro" id="IPR050109">
    <property type="entry name" value="HTH-type_TetR-like_transc_reg"/>
</dbReference>
<dbReference type="PANTHER" id="PTHR30055:SF151">
    <property type="entry name" value="TRANSCRIPTIONAL REGULATORY PROTEIN"/>
    <property type="match status" value="1"/>
</dbReference>
<evidence type="ECO:0000256" key="2">
    <source>
        <dbReference type="ARBA" id="ARBA00023125"/>
    </source>
</evidence>
<dbReference type="EMBL" id="LZLC01000100">
    <property type="protein sequence ID" value="OBJ42488.1"/>
    <property type="molecule type" value="Genomic_DNA"/>
</dbReference>
<evidence type="ECO:0000313" key="7">
    <source>
        <dbReference type="Proteomes" id="UP000093898"/>
    </source>
</evidence>
<feature type="DNA-binding region" description="H-T-H motif" evidence="4">
    <location>
        <begin position="56"/>
        <end position="75"/>
    </location>
</feature>
<feature type="domain" description="HTH tetR-type" evidence="5">
    <location>
        <begin position="33"/>
        <end position="93"/>
    </location>
</feature>
<evidence type="ECO:0000313" key="6">
    <source>
        <dbReference type="EMBL" id="OBJ42488.1"/>
    </source>
</evidence>
<dbReference type="GO" id="GO:0000976">
    <property type="term" value="F:transcription cis-regulatory region binding"/>
    <property type="evidence" value="ECO:0007669"/>
    <property type="project" value="TreeGrafter"/>
</dbReference>
<dbReference type="Proteomes" id="UP000093898">
    <property type="component" value="Unassembled WGS sequence"/>
</dbReference>
<evidence type="ECO:0000256" key="4">
    <source>
        <dbReference type="PROSITE-ProRule" id="PRU00335"/>
    </source>
</evidence>
<dbReference type="SUPFAM" id="SSF46689">
    <property type="entry name" value="Homeodomain-like"/>
    <property type="match status" value="1"/>
</dbReference>
<dbReference type="GO" id="GO:0003700">
    <property type="term" value="F:DNA-binding transcription factor activity"/>
    <property type="evidence" value="ECO:0007669"/>
    <property type="project" value="TreeGrafter"/>
</dbReference>
<keyword evidence="1" id="KW-0805">Transcription regulation</keyword>
<protein>
    <recommendedName>
        <fullName evidence="5">HTH tetR-type domain-containing protein</fullName>
    </recommendedName>
</protein>
<keyword evidence="3" id="KW-0804">Transcription</keyword>
<dbReference type="InterPro" id="IPR001647">
    <property type="entry name" value="HTH_TetR"/>
</dbReference>
<dbReference type="PROSITE" id="PS50977">
    <property type="entry name" value="HTH_TETR_2"/>
    <property type="match status" value="1"/>
</dbReference>
<evidence type="ECO:0000256" key="3">
    <source>
        <dbReference type="ARBA" id="ARBA00023163"/>
    </source>
</evidence>